<reference evidence="1 2" key="1">
    <citation type="submission" date="2019-04" db="EMBL/GenBank/DDBJ databases">
        <title>Taxonomy of novel Haliea sp. from mangrove soil of West Coast of India.</title>
        <authorList>
            <person name="Verma A."/>
            <person name="Kumar P."/>
            <person name="Krishnamurthi S."/>
        </authorList>
    </citation>
    <scope>NUCLEOTIDE SEQUENCE [LARGE SCALE GENOMIC DNA]</scope>
    <source>
        <strain evidence="1 2">SAOS-164</strain>
    </source>
</reference>
<dbReference type="Gene3D" id="3.40.50.300">
    <property type="entry name" value="P-loop containing nucleotide triphosphate hydrolases"/>
    <property type="match status" value="1"/>
</dbReference>
<name>A0A4Z0M7F9_9GAMM</name>
<dbReference type="InterPro" id="IPR027417">
    <property type="entry name" value="P-loop_NTPase"/>
</dbReference>
<proteinExistence type="predicted"/>
<protein>
    <recommendedName>
        <fullName evidence="3">Sulfotransferase family protein</fullName>
    </recommendedName>
</protein>
<evidence type="ECO:0008006" key="3">
    <source>
        <dbReference type="Google" id="ProtNLM"/>
    </source>
</evidence>
<evidence type="ECO:0000313" key="1">
    <source>
        <dbReference type="EMBL" id="TGD75245.1"/>
    </source>
</evidence>
<dbReference type="Proteomes" id="UP000298050">
    <property type="component" value="Unassembled WGS sequence"/>
</dbReference>
<keyword evidence="2" id="KW-1185">Reference proteome</keyword>
<accession>A0A4Z0M7F9</accession>
<dbReference type="AlphaFoldDB" id="A0A4Z0M7F9"/>
<comment type="caution">
    <text evidence="1">The sequence shown here is derived from an EMBL/GenBank/DDBJ whole genome shotgun (WGS) entry which is preliminary data.</text>
</comment>
<evidence type="ECO:0000313" key="2">
    <source>
        <dbReference type="Proteomes" id="UP000298050"/>
    </source>
</evidence>
<dbReference type="EMBL" id="SRLE01000004">
    <property type="protein sequence ID" value="TGD75245.1"/>
    <property type="molecule type" value="Genomic_DNA"/>
</dbReference>
<sequence length="257" mass="29186">MTARICLVPVNMALSRPMILSPDILFIHIPKTAGVSCTDFLCDNLRGPVAYFSIHAVLGQKAKKYRRANLYPGFNHETLEEVLAEKKRIHDLSGLDVEDVGKILTVIRHPYDLEASSYRFFRNAGNNWLRAFSQDRSILERIELARGSFKEFVAGSGYFRKRSGAAPGDPGYRTEEYFQVDGMLPPKLHILKFEELGTDLPALIEPYCDGAIEGGFPHTNRSVGRRQQAIDIHIDDETRALIADKHQWVFDQGFYER</sequence>
<dbReference type="OrthoDB" id="288532at2"/>
<dbReference type="SUPFAM" id="SSF52540">
    <property type="entry name" value="P-loop containing nucleoside triphosphate hydrolases"/>
    <property type="match status" value="1"/>
</dbReference>
<dbReference type="RefSeq" id="WP_135441385.1">
    <property type="nucleotide sequence ID" value="NZ_SRLE01000004.1"/>
</dbReference>
<organism evidence="1 2">
    <name type="scientific">Mangrovimicrobium sediminis</name>
    <dbReference type="NCBI Taxonomy" id="2562682"/>
    <lineage>
        <taxon>Bacteria</taxon>
        <taxon>Pseudomonadati</taxon>
        <taxon>Pseudomonadota</taxon>
        <taxon>Gammaproteobacteria</taxon>
        <taxon>Cellvibrionales</taxon>
        <taxon>Halieaceae</taxon>
        <taxon>Mangrovimicrobium</taxon>
    </lineage>
</organism>
<gene>
    <name evidence="1" type="ORF">E4634_04410</name>
</gene>